<comment type="function">
    <text evidence="3">NDH-1 shuttles electrons from NADH, via FMN and iron-sulfur (Fe-S) centers, to quinones in the respiratory chain. The immediate electron acceptor for the enzyme in this species is believed to be ubiquinone. Couples the redox reaction to proton translocation (for every two electrons transferred, four hydrogen ions are translocated across the cytoplasmic membrane), and thus conserves the redox energy in a proton gradient.</text>
</comment>
<evidence type="ECO:0000256" key="3">
    <source>
        <dbReference type="HAMAP-Rule" id="MF_01357"/>
    </source>
</evidence>
<evidence type="ECO:0000256" key="4">
    <source>
        <dbReference type="RuleBase" id="RU003456"/>
    </source>
</evidence>
<keyword evidence="3 5" id="KW-0874">Quinone</keyword>
<dbReference type="EC" id="7.1.1.-" evidence="3"/>
<protein>
    <recommendedName>
        <fullName evidence="3">NADH-quinone oxidoreductase subunit C</fullName>
        <ecNumber evidence="3">7.1.1.-</ecNumber>
    </recommendedName>
    <alternativeName>
        <fullName evidence="3">NADH dehydrogenase I subunit C</fullName>
    </alternativeName>
    <alternativeName>
        <fullName evidence="3">NDH-1 subunit C</fullName>
    </alternativeName>
</protein>
<evidence type="ECO:0000259" key="6">
    <source>
        <dbReference type="Pfam" id="PF00329"/>
    </source>
</evidence>
<dbReference type="InterPro" id="IPR020396">
    <property type="entry name" value="NADH_UbQ_OxRdtase_CS"/>
</dbReference>
<feature type="domain" description="NADH:ubiquinone oxidoreductase 30kDa subunit" evidence="6">
    <location>
        <begin position="34"/>
        <end position="154"/>
    </location>
</feature>
<proteinExistence type="inferred from homology"/>
<keyword evidence="3" id="KW-0830">Ubiquinone</keyword>
<keyword evidence="8" id="KW-1185">Reference proteome</keyword>
<sequence length="164" mass="19078">MADMAENNRAVIKLKEKFASSIIDIKEFRGEVTVTVKKEDIVSICSFLKEQQRYNLLTDITAVDYLGSDPRFMVVYNLYSIPNKDRIRIKAPVSDSDCTIDTVYGVWKTANWLEREVYDLMGILFNNHPDLRRILMTDDWVGHPLRKDYPLQGPDREPYKGRLS</sequence>
<dbReference type="PROSITE" id="PS00542">
    <property type="entry name" value="COMPLEX1_30K"/>
    <property type="match status" value="1"/>
</dbReference>
<dbReference type="KEGG" id="geo:Geob_0464"/>
<organism evidence="7 8">
    <name type="scientific">Geotalea daltonii (strain DSM 22248 / JCM 15807 / FRC-32)</name>
    <name type="common">Geobacter daltonii</name>
    <dbReference type="NCBI Taxonomy" id="316067"/>
    <lineage>
        <taxon>Bacteria</taxon>
        <taxon>Pseudomonadati</taxon>
        <taxon>Thermodesulfobacteriota</taxon>
        <taxon>Desulfuromonadia</taxon>
        <taxon>Geobacterales</taxon>
        <taxon>Geobacteraceae</taxon>
        <taxon>Geotalea</taxon>
    </lineage>
</organism>
<dbReference type="GO" id="GO:0050136">
    <property type="term" value="F:NADH dehydrogenase (quinone) (non-electrogenic) activity"/>
    <property type="evidence" value="ECO:0007669"/>
    <property type="project" value="UniProtKB-UniRule"/>
</dbReference>
<dbReference type="PANTHER" id="PTHR10884:SF14">
    <property type="entry name" value="NADH DEHYDROGENASE [UBIQUINONE] IRON-SULFUR PROTEIN 3, MITOCHONDRIAL"/>
    <property type="match status" value="1"/>
</dbReference>
<keyword evidence="3 4" id="KW-0520">NAD</keyword>
<name>B9LZL9_GEODF</name>
<keyword evidence="3" id="KW-0997">Cell inner membrane</keyword>
<comment type="similarity">
    <text evidence="1 3 4">Belongs to the complex I 30 kDa subunit family.</text>
</comment>
<dbReference type="GO" id="GO:0005886">
    <property type="term" value="C:plasma membrane"/>
    <property type="evidence" value="ECO:0007669"/>
    <property type="project" value="UniProtKB-SubCell"/>
</dbReference>
<dbReference type="HAMAP" id="MF_01357">
    <property type="entry name" value="NDH1_NuoC"/>
    <property type="match status" value="1"/>
</dbReference>
<keyword evidence="3" id="KW-1003">Cell membrane</keyword>
<evidence type="ECO:0000313" key="8">
    <source>
        <dbReference type="Proteomes" id="UP000007721"/>
    </source>
</evidence>
<keyword evidence="2 3" id="KW-0813">Transport</keyword>
<comment type="subunit">
    <text evidence="3">NDH-1 is composed of 14 different subunits. Subunits NuoB, C, D, E, F, and G constitute the peripheral sector of the complex.</text>
</comment>
<evidence type="ECO:0000313" key="7">
    <source>
        <dbReference type="EMBL" id="ACM18833.1"/>
    </source>
</evidence>
<keyword evidence="3" id="KW-0472">Membrane</keyword>
<evidence type="ECO:0000256" key="5">
    <source>
        <dbReference type="RuleBase" id="RU003582"/>
    </source>
</evidence>
<accession>B9LZL9</accession>
<dbReference type="InterPro" id="IPR001268">
    <property type="entry name" value="NADH_UbQ_OxRdtase_30kDa_su"/>
</dbReference>
<dbReference type="AlphaFoldDB" id="B9LZL9"/>
<dbReference type="InterPro" id="IPR010218">
    <property type="entry name" value="NADH_DH_suC"/>
</dbReference>
<comment type="catalytic activity">
    <reaction evidence="3 5">
        <text>a quinone + NADH + 5 H(+)(in) = a quinol + NAD(+) + 4 H(+)(out)</text>
        <dbReference type="Rhea" id="RHEA:57888"/>
        <dbReference type="ChEBI" id="CHEBI:15378"/>
        <dbReference type="ChEBI" id="CHEBI:24646"/>
        <dbReference type="ChEBI" id="CHEBI:57540"/>
        <dbReference type="ChEBI" id="CHEBI:57945"/>
        <dbReference type="ChEBI" id="CHEBI:132124"/>
    </reaction>
</comment>
<dbReference type="GO" id="GO:0048038">
    <property type="term" value="F:quinone binding"/>
    <property type="evidence" value="ECO:0007669"/>
    <property type="project" value="UniProtKB-KW"/>
</dbReference>
<reference evidence="7 8" key="1">
    <citation type="submission" date="2009-01" db="EMBL/GenBank/DDBJ databases">
        <title>Complete sequence of Geobacter sp. FRC-32.</title>
        <authorList>
            <consortium name="US DOE Joint Genome Institute"/>
            <person name="Lucas S."/>
            <person name="Copeland A."/>
            <person name="Lapidus A."/>
            <person name="Glavina del Rio T."/>
            <person name="Dalin E."/>
            <person name="Tice H."/>
            <person name="Bruce D."/>
            <person name="Goodwin L."/>
            <person name="Pitluck S."/>
            <person name="Saunders E."/>
            <person name="Brettin T."/>
            <person name="Detter J.C."/>
            <person name="Han C."/>
            <person name="Larimer F."/>
            <person name="Land M."/>
            <person name="Hauser L."/>
            <person name="Kyrpides N."/>
            <person name="Ovchinnikova G."/>
            <person name="Kostka J."/>
            <person name="Richardson P."/>
        </authorList>
    </citation>
    <scope>NUCLEOTIDE SEQUENCE [LARGE SCALE GENOMIC DNA]</scope>
    <source>
        <strain evidence="8">DSM 22248 / JCM 15807 / FRC-32</strain>
    </source>
</reference>
<evidence type="ECO:0000256" key="1">
    <source>
        <dbReference type="ARBA" id="ARBA00007569"/>
    </source>
</evidence>
<comment type="subcellular location">
    <subcellularLocation>
        <location evidence="3">Cell inner membrane</location>
        <topology evidence="3">Peripheral membrane protein</topology>
        <orientation evidence="3">Cytoplasmic side</orientation>
    </subcellularLocation>
</comment>
<gene>
    <name evidence="3 7" type="primary">nuoC</name>
    <name evidence="7" type="ordered locus">Geob_0464</name>
</gene>
<dbReference type="Pfam" id="PF00329">
    <property type="entry name" value="Complex1_30kDa"/>
    <property type="match status" value="1"/>
</dbReference>
<dbReference type="EMBL" id="CP001390">
    <property type="protein sequence ID" value="ACM18833.1"/>
    <property type="molecule type" value="Genomic_DNA"/>
</dbReference>
<dbReference type="GO" id="GO:0008137">
    <property type="term" value="F:NADH dehydrogenase (ubiquinone) activity"/>
    <property type="evidence" value="ECO:0007669"/>
    <property type="project" value="InterPro"/>
</dbReference>
<dbReference type="STRING" id="316067.Geob_0464"/>
<keyword evidence="3 4" id="KW-1278">Translocase</keyword>
<dbReference type="SUPFAM" id="SSF143243">
    <property type="entry name" value="Nqo5-like"/>
    <property type="match status" value="1"/>
</dbReference>
<dbReference type="NCBIfam" id="TIGR01961">
    <property type="entry name" value="NuoC_fam"/>
    <property type="match status" value="1"/>
</dbReference>
<dbReference type="eggNOG" id="COG0852">
    <property type="taxonomic scope" value="Bacteria"/>
</dbReference>
<evidence type="ECO:0000256" key="2">
    <source>
        <dbReference type="ARBA" id="ARBA00022448"/>
    </source>
</evidence>
<dbReference type="HOGENOM" id="CLU_042628_6_0_7"/>
<dbReference type="Proteomes" id="UP000007721">
    <property type="component" value="Chromosome"/>
</dbReference>
<dbReference type="PANTHER" id="PTHR10884">
    <property type="entry name" value="NADH DEHYDROGENASE UBIQUINONE IRON-SULFUR PROTEIN 3"/>
    <property type="match status" value="1"/>
</dbReference>
<dbReference type="Gene3D" id="3.30.460.80">
    <property type="entry name" value="NADH:ubiquinone oxidoreductase, 30kDa subunit"/>
    <property type="match status" value="1"/>
</dbReference>
<dbReference type="InterPro" id="IPR037232">
    <property type="entry name" value="NADH_quin_OxRdtase_su_C/D-like"/>
</dbReference>